<evidence type="ECO:0000313" key="2">
    <source>
        <dbReference type="Proteomes" id="UP000192247"/>
    </source>
</evidence>
<reference evidence="1 2" key="1">
    <citation type="journal article" date="2017" name="Gigascience">
        <title>Draft genome of the honey bee ectoparasitic mite, Tropilaelaps mercedesae, is shaped by the parasitic life history.</title>
        <authorList>
            <person name="Dong X."/>
            <person name="Armstrong S.D."/>
            <person name="Xia D."/>
            <person name="Makepeace B.L."/>
            <person name="Darby A.C."/>
            <person name="Kadowaki T."/>
        </authorList>
    </citation>
    <scope>NUCLEOTIDE SEQUENCE [LARGE SCALE GENOMIC DNA]</scope>
    <source>
        <strain evidence="1">Wuxi-XJTLU</strain>
    </source>
</reference>
<keyword evidence="2" id="KW-1185">Reference proteome</keyword>
<gene>
    <name evidence="1" type="ORF">BIW11_03326</name>
</gene>
<organism evidence="1 2">
    <name type="scientific">Tropilaelaps mercedesae</name>
    <dbReference type="NCBI Taxonomy" id="418985"/>
    <lineage>
        <taxon>Eukaryota</taxon>
        <taxon>Metazoa</taxon>
        <taxon>Ecdysozoa</taxon>
        <taxon>Arthropoda</taxon>
        <taxon>Chelicerata</taxon>
        <taxon>Arachnida</taxon>
        <taxon>Acari</taxon>
        <taxon>Parasitiformes</taxon>
        <taxon>Mesostigmata</taxon>
        <taxon>Gamasina</taxon>
        <taxon>Dermanyssoidea</taxon>
        <taxon>Laelapidae</taxon>
        <taxon>Tropilaelaps</taxon>
    </lineage>
</organism>
<protein>
    <submittedName>
        <fullName evidence="1">Uncharacterized protein</fullName>
    </submittedName>
</protein>
<comment type="caution">
    <text evidence="1">The sequence shown here is derived from an EMBL/GenBank/DDBJ whole genome shotgun (WGS) entry which is preliminary data.</text>
</comment>
<dbReference type="InParanoid" id="A0A1V9XNM8"/>
<proteinExistence type="predicted"/>
<evidence type="ECO:0000313" key="1">
    <source>
        <dbReference type="EMBL" id="OQR75002.1"/>
    </source>
</evidence>
<sequence length="29" mass="3156">MMSMFMGELLKGISDTCAASRGIDSLSRF</sequence>
<name>A0A1V9XNM8_9ACAR</name>
<dbReference type="AlphaFoldDB" id="A0A1V9XNM8"/>
<dbReference type="EMBL" id="MNPL01007022">
    <property type="protein sequence ID" value="OQR75002.1"/>
    <property type="molecule type" value="Genomic_DNA"/>
</dbReference>
<accession>A0A1V9XNM8</accession>
<dbReference type="Proteomes" id="UP000192247">
    <property type="component" value="Unassembled WGS sequence"/>
</dbReference>